<evidence type="ECO:0000256" key="1">
    <source>
        <dbReference type="SAM" id="MobiDB-lite"/>
    </source>
</evidence>
<name>A0A0N4UVJ7_ENTVE</name>
<evidence type="ECO:0000313" key="2">
    <source>
        <dbReference type="EMBL" id="VDD86035.1"/>
    </source>
</evidence>
<evidence type="ECO:0000313" key="4">
    <source>
        <dbReference type="WBParaSite" id="EVEC_0000147001-mRNA-1"/>
    </source>
</evidence>
<dbReference type="AlphaFoldDB" id="A0A0N4UVJ7"/>
<dbReference type="WBParaSite" id="EVEC_0000147001-mRNA-1">
    <property type="protein sequence ID" value="EVEC_0000147001-mRNA-1"/>
    <property type="gene ID" value="EVEC_0000147001"/>
</dbReference>
<keyword evidence="3" id="KW-1185">Reference proteome</keyword>
<proteinExistence type="predicted"/>
<organism evidence="4">
    <name type="scientific">Enterobius vermicularis</name>
    <name type="common">Human pinworm</name>
    <dbReference type="NCBI Taxonomy" id="51028"/>
    <lineage>
        <taxon>Eukaryota</taxon>
        <taxon>Metazoa</taxon>
        <taxon>Ecdysozoa</taxon>
        <taxon>Nematoda</taxon>
        <taxon>Chromadorea</taxon>
        <taxon>Rhabditida</taxon>
        <taxon>Spirurina</taxon>
        <taxon>Oxyuridomorpha</taxon>
        <taxon>Oxyuroidea</taxon>
        <taxon>Oxyuridae</taxon>
        <taxon>Enterobius</taxon>
    </lineage>
</organism>
<dbReference type="Proteomes" id="UP000274131">
    <property type="component" value="Unassembled WGS sequence"/>
</dbReference>
<protein>
    <submittedName>
        <fullName evidence="4">HTH OST-type domain-containing protein</fullName>
    </submittedName>
</protein>
<feature type="region of interest" description="Disordered" evidence="1">
    <location>
        <begin position="262"/>
        <end position="299"/>
    </location>
</feature>
<accession>A0A0N4UVJ7</accession>
<dbReference type="EMBL" id="UXUI01007179">
    <property type="protein sequence ID" value="VDD86035.1"/>
    <property type="molecule type" value="Genomic_DNA"/>
</dbReference>
<reference evidence="2 3" key="2">
    <citation type="submission" date="2018-10" db="EMBL/GenBank/DDBJ databases">
        <authorList>
            <consortium name="Pathogen Informatics"/>
        </authorList>
    </citation>
    <scope>NUCLEOTIDE SEQUENCE [LARGE SCALE GENOMIC DNA]</scope>
</reference>
<dbReference type="OrthoDB" id="6257037at2759"/>
<gene>
    <name evidence="2" type="ORF">EVEC_LOCUS1178</name>
</gene>
<dbReference type="STRING" id="51028.A0A0N4UVJ7"/>
<sequence length="465" mass="51192">MRTWECLHFDDLVFKRGGTFRDKLGCFSNSELESAVHQASKGCKRCAEKSVRRGMFEELSGILVPEHSLLLMLLSLIFPEAALPENVICSPLRKALSAAVEMIMNIEGYTSFGKTKYSARSIFKCIRQLGPSCNCDELEKRLSELISNEGPLWCALSANFPSSECPTPSGAANYEFLDVETKEESHLSYEDVDLSSALGPGGKRRQTVPHINNGRLLIEKNGKLHEAVAVIDPGDKQSSEMAFKTRIFTGSPVDKFALPKACTQTHSKRRQNSPGSISEKSRKSFANVKLRKPESENSKATATVEKSIAAVGAKSVINTVSFEGSLELTVEKLSDLRSGEEEFSSSPSNGNALSIPEGLAPEYVDFTCTQLTEQTDVDPSSVGSVEELPLKVPVHSNFTPINQTEGHQSKNALIWGRSNDKTLLYSYNDCSGDFEKTVKLAGERLCSDDVKAIKERLFYLLSFFK</sequence>
<reference evidence="4" key="1">
    <citation type="submission" date="2017-02" db="UniProtKB">
        <authorList>
            <consortium name="WormBaseParasite"/>
        </authorList>
    </citation>
    <scope>IDENTIFICATION</scope>
</reference>
<evidence type="ECO:0000313" key="3">
    <source>
        <dbReference type="Proteomes" id="UP000274131"/>
    </source>
</evidence>